<evidence type="ECO:0000259" key="1">
    <source>
        <dbReference type="PROSITE" id="PS50995"/>
    </source>
</evidence>
<evidence type="ECO:0000313" key="2">
    <source>
        <dbReference type="EMBL" id="MFC3196200.1"/>
    </source>
</evidence>
<keyword evidence="3" id="KW-1185">Reference proteome</keyword>
<dbReference type="PROSITE" id="PS50995">
    <property type="entry name" value="HTH_MARR_2"/>
    <property type="match status" value="1"/>
</dbReference>
<dbReference type="InterPro" id="IPR000835">
    <property type="entry name" value="HTH_MarR-typ"/>
</dbReference>
<organism evidence="2 3">
    <name type="scientific">Parapedobacter deserti</name>
    <dbReference type="NCBI Taxonomy" id="1912957"/>
    <lineage>
        <taxon>Bacteria</taxon>
        <taxon>Pseudomonadati</taxon>
        <taxon>Bacteroidota</taxon>
        <taxon>Sphingobacteriia</taxon>
        <taxon>Sphingobacteriales</taxon>
        <taxon>Sphingobacteriaceae</taxon>
        <taxon>Parapedobacter</taxon>
    </lineage>
</organism>
<protein>
    <submittedName>
        <fullName evidence="2">MarR family winged helix-turn-helix transcriptional regulator</fullName>
    </submittedName>
</protein>
<dbReference type="PANTHER" id="PTHR33164:SF101">
    <property type="entry name" value="TRANSCRIPTIONAL REPRESSOR MPRA"/>
    <property type="match status" value="1"/>
</dbReference>
<dbReference type="Proteomes" id="UP001595526">
    <property type="component" value="Unassembled WGS sequence"/>
</dbReference>
<dbReference type="Gene3D" id="1.10.10.10">
    <property type="entry name" value="Winged helix-like DNA-binding domain superfamily/Winged helix DNA-binding domain"/>
    <property type="match status" value="1"/>
</dbReference>
<dbReference type="InterPro" id="IPR036390">
    <property type="entry name" value="WH_DNA-bd_sf"/>
</dbReference>
<proteinExistence type="predicted"/>
<comment type="caution">
    <text evidence="2">The sequence shown here is derived from an EMBL/GenBank/DDBJ whole genome shotgun (WGS) entry which is preliminary data.</text>
</comment>
<dbReference type="PANTHER" id="PTHR33164">
    <property type="entry name" value="TRANSCRIPTIONAL REGULATOR, MARR FAMILY"/>
    <property type="match status" value="1"/>
</dbReference>
<gene>
    <name evidence="2" type="ORF">ACFOET_01105</name>
</gene>
<dbReference type="RefSeq" id="WP_379018685.1">
    <property type="nucleotide sequence ID" value="NZ_JBHRTA010000004.1"/>
</dbReference>
<reference evidence="3" key="1">
    <citation type="journal article" date="2019" name="Int. J. Syst. Evol. Microbiol.">
        <title>The Global Catalogue of Microorganisms (GCM) 10K type strain sequencing project: providing services to taxonomists for standard genome sequencing and annotation.</title>
        <authorList>
            <consortium name="The Broad Institute Genomics Platform"/>
            <consortium name="The Broad Institute Genome Sequencing Center for Infectious Disease"/>
            <person name="Wu L."/>
            <person name="Ma J."/>
        </authorList>
    </citation>
    <scope>NUCLEOTIDE SEQUENCE [LARGE SCALE GENOMIC DNA]</scope>
    <source>
        <strain evidence="3">KCTC 52416</strain>
    </source>
</reference>
<dbReference type="PRINTS" id="PR00598">
    <property type="entry name" value="HTHMARR"/>
</dbReference>
<dbReference type="SUPFAM" id="SSF46785">
    <property type="entry name" value="Winged helix' DNA-binding domain"/>
    <property type="match status" value="1"/>
</dbReference>
<name>A0ABV7JDN4_9SPHI</name>
<accession>A0ABV7JDN4</accession>
<dbReference type="InterPro" id="IPR036388">
    <property type="entry name" value="WH-like_DNA-bd_sf"/>
</dbReference>
<feature type="domain" description="HTH marR-type" evidence="1">
    <location>
        <begin position="1"/>
        <end position="149"/>
    </location>
</feature>
<dbReference type="InterPro" id="IPR039422">
    <property type="entry name" value="MarR/SlyA-like"/>
</dbReference>
<evidence type="ECO:0000313" key="3">
    <source>
        <dbReference type="Proteomes" id="UP001595526"/>
    </source>
</evidence>
<dbReference type="SMART" id="SM00347">
    <property type="entry name" value="HTH_MARR"/>
    <property type="match status" value="1"/>
</dbReference>
<dbReference type="Pfam" id="PF01047">
    <property type="entry name" value="MarR"/>
    <property type="match status" value="1"/>
</dbReference>
<sequence>MKIEDEIQTSKFRDERHKATVNIVFTSNWITHILEKRANAQQITLQQFNVLRILRGQYPNPATNSMLKERMLDKMPDVSRIIDRLVTKKLVSRGKCDSDRRAVDVLITEKGLGVLAELEESMLMLDILEKNISEEECRQLNSLLDRLRG</sequence>
<dbReference type="EMBL" id="JBHRTA010000004">
    <property type="protein sequence ID" value="MFC3196200.1"/>
    <property type="molecule type" value="Genomic_DNA"/>
</dbReference>